<dbReference type="EMBL" id="GG657460">
    <property type="protein sequence ID" value="OAT10435.1"/>
    <property type="molecule type" value="Genomic_DNA"/>
</dbReference>
<reference evidence="10" key="1">
    <citation type="journal article" date="2015" name="PLoS Genet.">
        <title>The dynamic genome and transcriptome of the human fungal pathogen Blastomyces and close relative Emmonsia.</title>
        <authorList>
            <person name="Munoz J.F."/>
            <person name="Gauthier G.M."/>
            <person name="Desjardins C.A."/>
            <person name="Gallo J.E."/>
            <person name="Holder J."/>
            <person name="Sullivan T.D."/>
            <person name="Marty A.J."/>
            <person name="Carmen J.C."/>
            <person name="Chen Z."/>
            <person name="Ding L."/>
            <person name="Gujja S."/>
            <person name="Magrini V."/>
            <person name="Misas E."/>
            <person name="Mitreva M."/>
            <person name="Priest M."/>
            <person name="Saif S."/>
            <person name="Whiston E.A."/>
            <person name="Young S."/>
            <person name="Zeng Q."/>
            <person name="Goldman W.E."/>
            <person name="Mardis E.R."/>
            <person name="Taylor J.W."/>
            <person name="McEwen J.G."/>
            <person name="Clay O.K."/>
            <person name="Klein B.S."/>
            <person name="Cuomo C.A."/>
        </authorList>
    </citation>
    <scope>NUCLEOTIDE SEQUENCE [LARGE SCALE GENOMIC DNA]</scope>
    <source>
        <strain evidence="10">SLH14081</strain>
    </source>
</reference>
<evidence type="ECO:0000313" key="10">
    <source>
        <dbReference type="Proteomes" id="UP000002038"/>
    </source>
</evidence>
<evidence type="ECO:0000256" key="6">
    <source>
        <dbReference type="ARBA" id="ARBA00023328"/>
    </source>
</evidence>
<evidence type="ECO:0000313" key="9">
    <source>
        <dbReference type="EMBL" id="OAT10435.1"/>
    </source>
</evidence>
<evidence type="ECO:0000259" key="8">
    <source>
        <dbReference type="Pfam" id="PF05837"/>
    </source>
</evidence>
<dbReference type="GO" id="GO:0043515">
    <property type="term" value="F:kinetochore binding"/>
    <property type="evidence" value="ECO:0007669"/>
    <property type="project" value="TreeGrafter"/>
</dbReference>
<proteinExistence type="inferred from homology"/>
<dbReference type="OrthoDB" id="2274804at2759"/>
<dbReference type="GO" id="GO:0007052">
    <property type="term" value="P:mitotic spindle organization"/>
    <property type="evidence" value="ECO:0007669"/>
    <property type="project" value="TreeGrafter"/>
</dbReference>
<dbReference type="GO" id="GO:0007059">
    <property type="term" value="P:chromosome segregation"/>
    <property type="evidence" value="ECO:0007669"/>
    <property type="project" value="TreeGrafter"/>
</dbReference>
<keyword evidence="4" id="KW-0995">Kinetochore</keyword>
<dbReference type="VEuPathDB" id="FungiDB:BDBG_06274"/>
<dbReference type="Pfam" id="PF05837">
    <property type="entry name" value="CENP-H"/>
    <property type="match status" value="1"/>
</dbReference>
<evidence type="ECO:0000256" key="7">
    <source>
        <dbReference type="ARBA" id="ARBA00025735"/>
    </source>
</evidence>
<dbReference type="InterPro" id="IPR008426">
    <property type="entry name" value="CENP-H_C"/>
</dbReference>
<dbReference type="KEGG" id="bgh:BDBG_06274"/>
<evidence type="ECO:0000256" key="3">
    <source>
        <dbReference type="ARBA" id="ARBA00022454"/>
    </source>
</evidence>
<gene>
    <name evidence="9" type="ORF">BDBG_06274</name>
</gene>
<dbReference type="PANTHER" id="PTHR48122">
    <property type="entry name" value="CENTROMERE PROTEIN H"/>
    <property type="match status" value="1"/>
</dbReference>
<comment type="subcellular location">
    <subcellularLocation>
        <location evidence="2">Chromosome</location>
        <location evidence="2">Centromere</location>
        <location evidence="2">Kinetochore</location>
    </subcellularLocation>
    <subcellularLocation>
        <location evidence="1">Nucleus</location>
    </subcellularLocation>
</comment>
<dbReference type="PANTHER" id="PTHR48122:SF1">
    <property type="entry name" value="CENTROMERE PROTEIN H"/>
    <property type="match status" value="1"/>
</dbReference>
<dbReference type="AlphaFoldDB" id="A0A179UQR7"/>
<dbReference type="Proteomes" id="UP000002038">
    <property type="component" value="Unassembled WGS sequence"/>
</dbReference>
<name>A0A179UQR7_BLAGS</name>
<dbReference type="GO" id="GO:0000776">
    <property type="term" value="C:kinetochore"/>
    <property type="evidence" value="ECO:0007669"/>
    <property type="project" value="UniProtKB-KW"/>
</dbReference>
<evidence type="ECO:0000256" key="1">
    <source>
        <dbReference type="ARBA" id="ARBA00004123"/>
    </source>
</evidence>
<evidence type="ECO:0000256" key="4">
    <source>
        <dbReference type="ARBA" id="ARBA00022838"/>
    </source>
</evidence>
<comment type="similarity">
    <text evidence="7">Belongs to the CENP-H/MCM16 family.</text>
</comment>
<dbReference type="STRING" id="559298.A0A179UQR7"/>
<evidence type="ECO:0000256" key="2">
    <source>
        <dbReference type="ARBA" id="ARBA00004629"/>
    </source>
</evidence>
<dbReference type="InterPro" id="IPR040034">
    <property type="entry name" value="CENP-H"/>
</dbReference>
<organism evidence="9 10">
    <name type="scientific">Blastomyces gilchristii (strain SLH14081)</name>
    <name type="common">Blastomyces dermatitidis</name>
    <dbReference type="NCBI Taxonomy" id="559298"/>
    <lineage>
        <taxon>Eukaryota</taxon>
        <taxon>Fungi</taxon>
        <taxon>Dikarya</taxon>
        <taxon>Ascomycota</taxon>
        <taxon>Pezizomycotina</taxon>
        <taxon>Eurotiomycetes</taxon>
        <taxon>Eurotiomycetidae</taxon>
        <taxon>Onygenales</taxon>
        <taxon>Ajellomycetaceae</taxon>
        <taxon>Blastomyces</taxon>
    </lineage>
</organism>
<keyword evidence="3" id="KW-0158">Chromosome</keyword>
<keyword evidence="10" id="KW-1185">Reference proteome</keyword>
<dbReference type="GeneID" id="8509217"/>
<dbReference type="RefSeq" id="XP_002623426.1">
    <property type="nucleotide sequence ID" value="XM_002623380.2"/>
</dbReference>
<sequence length="254" mass="28030">MAPGDEVPARPHTQLEPHEATLLELAGTTSARDIVSLSRKELQVLELYDRIQEQELETALLSQDYTGPALNDDDIDIEEQLATAERELLEARSTYSVKRKAIEAVLMADPSIQSVHAVSGSPAERALLHLINRRDLLSLIYTNLSRAHASCTQSLSTAKVDSIHSTAKNQKLVQTLLGLTSAQTSWREGITDQKLRSQLETLEKETKAEKANWVTIKRIVSAAIVASGVDWAADEQLHDLVVDDDDDDDVLDDT</sequence>
<keyword evidence="5" id="KW-0539">Nucleus</keyword>
<keyword evidence="6" id="KW-0137">Centromere</keyword>
<evidence type="ECO:0000256" key="5">
    <source>
        <dbReference type="ARBA" id="ARBA00023242"/>
    </source>
</evidence>
<dbReference type="GO" id="GO:0051382">
    <property type="term" value="P:kinetochore assembly"/>
    <property type="evidence" value="ECO:0007669"/>
    <property type="project" value="InterPro"/>
</dbReference>
<dbReference type="GO" id="GO:0005634">
    <property type="term" value="C:nucleus"/>
    <property type="evidence" value="ECO:0007669"/>
    <property type="project" value="UniProtKB-SubCell"/>
</dbReference>
<accession>A0A179UQR7</accession>
<protein>
    <recommendedName>
        <fullName evidence="8">Centromere protein H C-terminal domain-containing protein</fullName>
    </recommendedName>
</protein>
<feature type="domain" description="Centromere protein H C-terminal" evidence="8">
    <location>
        <begin position="43"/>
        <end position="244"/>
    </location>
</feature>